<gene>
    <name evidence="2" type="ORF">GCM10022218_02200</name>
</gene>
<dbReference type="Pfam" id="PF18753">
    <property type="entry name" value="Nmad2"/>
    <property type="match status" value="1"/>
</dbReference>
<dbReference type="EMBL" id="BAAAZK010000002">
    <property type="protein sequence ID" value="GAA4167999.1"/>
    <property type="molecule type" value="Genomic_DNA"/>
</dbReference>
<reference evidence="3" key="1">
    <citation type="journal article" date="2019" name="Int. J. Syst. Evol. Microbiol.">
        <title>The Global Catalogue of Microorganisms (GCM) 10K type strain sequencing project: providing services to taxonomists for standard genome sequencing and annotation.</title>
        <authorList>
            <consortium name="The Broad Institute Genomics Platform"/>
            <consortium name="The Broad Institute Genome Sequencing Center for Infectious Disease"/>
            <person name="Wu L."/>
            <person name="Ma J."/>
        </authorList>
    </citation>
    <scope>NUCLEOTIDE SEQUENCE [LARGE SCALE GENOMIC DNA]</scope>
    <source>
        <strain evidence="3">JCM 16722</strain>
    </source>
</reference>
<organism evidence="2 3">
    <name type="scientific">Sphingobacterium ginsenosidimutans</name>
    <dbReference type="NCBI Taxonomy" id="687845"/>
    <lineage>
        <taxon>Bacteria</taxon>
        <taxon>Pseudomonadati</taxon>
        <taxon>Bacteroidota</taxon>
        <taxon>Sphingobacteriia</taxon>
        <taxon>Sphingobacteriales</taxon>
        <taxon>Sphingobacteriaceae</taxon>
        <taxon>Sphingobacterium</taxon>
    </lineage>
</organism>
<evidence type="ECO:0000313" key="3">
    <source>
        <dbReference type="Proteomes" id="UP001500167"/>
    </source>
</evidence>
<protein>
    <recommendedName>
        <fullName evidence="1">Nucleotide modification associated domain-containing protein</fullName>
    </recommendedName>
</protein>
<dbReference type="Proteomes" id="UP001500167">
    <property type="component" value="Unassembled WGS sequence"/>
</dbReference>
<name>A0ABP7ZQI2_9SPHI</name>
<proteinExistence type="predicted"/>
<comment type="caution">
    <text evidence="2">The sequence shown here is derived from an EMBL/GenBank/DDBJ whole genome shotgun (WGS) entry which is preliminary data.</text>
</comment>
<keyword evidence="3" id="KW-1185">Reference proteome</keyword>
<feature type="domain" description="Nucleotide modification associated" evidence="1">
    <location>
        <begin position="2"/>
        <end position="197"/>
    </location>
</feature>
<dbReference type="InterPro" id="IPR041180">
    <property type="entry name" value="Nmad2"/>
</dbReference>
<evidence type="ECO:0000259" key="1">
    <source>
        <dbReference type="Pfam" id="PF18753"/>
    </source>
</evidence>
<sequence>MRYFSYVVARDYGFAPNPYGNVCTLATCKPDIRKAAKVGDWIFGTGSVQNVGRDKLIYAMKVDEIISFNDYFSDQRFKHKKPNMLGSKIQMYGDNIYELKDGIWHQSDSHHSLTGGLINEVNLKKDTKSTNVLISLNYYYFGQDAIAIPHEIKGDVLKKGQGYRYIRDPEIADELIKHIELQSRKKGMIGFPCKFKSDFTRFKGG</sequence>
<accession>A0ABP7ZQI2</accession>
<evidence type="ECO:0000313" key="2">
    <source>
        <dbReference type="EMBL" id="GAA4167999.1"/>
    </source>
</evidence>